<gene>
    <name evidence="1" type="ORF">HPB50_025270</name>
</gene>
<keyword evidence="2" id="KW-1185">Reference proteome</keyword>
<evidence type="ECO:0000313" key="1">
    <source>
        <dbReference type="EMBL" id="KAH6927000.1"/>
    </source>
</evidence>
<proteinExistence type="predicted"/>
<dbReference type="EMBL" id="CM023487">
    <property type="protein sequence ID" value="KAH6927000.1"/>
    <property type="molecule type" value="Genomic_DNA"/>
</dbReference>
<accession>A0ACB7RX81</accession>
<dbReference type="Proteomes" id="UP000821845">
    <property type="component" value="Chromosome 7"/>
</dbReference>
<organism evidence="1 2">
    <name type="scientific">Hyalomma asiaticum</name>
    <name type="common">Tick</name>
    <dbReference type="NCBI Taxonomy" id="266040"/>
    <lineage>
        <taxon>Eukaryota</taxon>
        <taxon>Metazoa</taxon>
        <taxon>Ecdysozoa</taxon>
        <taxon>Arthropoda</taxon>
        <taxon>Chelicerata</taxon>
        <taxon>Arachnida</taxon>
        <taxon>Acari</taxon>
        <taxon>Parasitiformes</taxon>
        <taxon>Ixodida</taxon>
        <taxon>Ixodoidea</taxon>
        <taxon>Ixodidae</taxon>
        <taxon>Hyalomminae</taxon>
        <taxon>Hyalomma</taxon>
    </lineage>
</organism>
<comment type="caution">
    <text evidence="1">The sequence shown here is derived from an EMBL/GenBank/DDBJ whole genome shotgun (WGS) entry which is preliminary data.</text>
</comment>
<evidence type="ECO:0000313" key="2">
    <source>
        <dbReference type="Proteomes" id="UP000821845"/>
    </source>
</evidence>
<protein>
    <submittedName>
        <fullName evidence="1">Uncharacterized protein</fullName>
    </submittedName>
</protein>
<reference evidence="1" key="1">
    <citation type="submission" date="2020-05" db="EMBL/GenBank/DDBJ databases">
        <title>Large-scale comparative analyses of tick genomes elucidate their genetic diversity and vector capacities.</title>
        <authorList>
            <person name="Jia N."/>
            <person name="Wang J."/>
            <person name="Shi W."/>
            <person name="Du L."/>
            <person name="Sun Y."/>
            <person name="Zhan W."/>
            <person name="Jiang J."/>
            <person name="Wang Q."/>
            <person name="Zhang B."/>
            <person name="Ji P."/>
            <person name="Sakyi L.B."/>
            <person name="Cui X."/>
            <person name="Yuan T."/>
            <person name="Jiang B."/>
            <person name="Yang W."/>
            <person name="Lam T.T.-Y."/>
            <person name="Chang Q."/>
            <person name="Ding S."/>
            <person name="Wang X."/>
            <person name="Zhu J."/>
            <person name="Ruan X."/>
            <person name="Zhao L."/>
            <person name="Wei J."/>
            <person name="Que T."/>
            <person name="Du C."/>
            <person name="Cheng J."/>
            <person name="Dai P."/>
            <person name="Han X."/>
            <person name="Huang E."/>
            <person name="Gao Y."/>
            <person name="Liu J."/>
            <person name="Shao H."/>
            <person name="Ye R."/>
            <person name="Li L."/>
            <person name="Wei W."/>
            <person name="Wang X."/>
            <person name="Wang C."/>
            <person name="Yang T."/>
            <person name="Huo Q."/>
            <person name="Li W."/>
            <person name="Guo W."/>
            <person name="Chen H."/>
            <person name="Zhou L."/>
            <person name="Ni X."/>
            <person name="Tian J."/>
            <person name="Zhou Y."/>
            <person name="Sheng Y."/>
            <person name="Liu T."/>
            <person name="Pan Y."/>
            <person name="Xia L."/>
            <person name="Li J."/>
            <person name="Zhao F."/>
            <person name="Cao W."/>
        </authorList>
    </citation>
    <scope>NUCLEOTIDE SEQUENCE</scope>
    <source>
        <strain evidence="1">Hyas-2018</strain>
    </source>
</reference>
<name>A0ACB7RX81_HYAAI</name>
<sequence>MQSGTIAAELLKTAVGIRYVLLNMLPILRLLPSYAFMSAFRKTVSKSQIAWICSRGTIDSYRRVCVEPAEGFSVAAEEERRKNEEFVQNCCPEFLRLGAVNVPDFRPTISDVDEVFVMIIEGVLFSALLLYLDGGGWSGMRGGLKKDKQVSRLVPVHDSVDEDVEAEEARIRNEVVSHSMGADVLAVLEFCKHYGNRLVVNGVSFSVSRGEILSVLGVPGSGKSTLLRMIATDVPSDRGRALMKTPHGTITMRSALPTWRTGLGYCPQSDGLLEQLTGYETLSLFARLRGVPELRIGAVVRDIAQIMALSAVIGDLVLTYSSGVRRRLSMGVALVGLPPLVILDEPTVGVDVAARRAIWEAMRGLQNETDMTVIMTSGSMEEVEGLCDRLAIMIDGEFKCIGSLSHLKAKFAQGYTMTVKTHDEYKEDYEYCSKLMRTIADTFHNCKLQQSFEGFMEYHMPDTGLPWSELFALAEAIKRKLNLLEFLIMNTTLDHVYAALARWERGRARKVAEDGSPASSASPGSPGEGVEGEGSPAPK</sequence>